<dbReference type="EMBL" id="VDUZ01000035">
    <property type="protein sequence ID" value="TXL72192.1"/>
    <property type="molecule type" value="Genomic_DNA"/>
</dbReference>
<evidence type="ECO:0000259" key="3">
    <source>
        <dbReference type="PROSITE" id="PS51186"/>
    </source>
</evidence>
<accession>A0A5C8PFA4</accession>
<keyword evidence="1 4" id="KW-0808">Transferase</keyword>
<organism evidence="4 5">
    <name type="scientific">Vineibacter terrae</name>
    <dbReference type="NCBI Taxonomy" id="2586908"/>
    <lineage>
        <taxon>Bacteria</taxon>
        <taxon>Pseudomonadati</taxon>
        <taxon>Pseudomonadota</taxon>
        <taxon>Alphaproteobacteria</taxon>
        <taxon>Hyphomicrobiales</taxon>
        <taxon>Vineibacter</taxon>
    </lineage>
</organism>
<dbReference type="AlphaFoldDB" id="A0A5C8PFA4"/>
<dbReference type="Proteomes" id="UP000321638">
    <property type="component" value="Unassembled WGS sequence"/>
</dbReference>
<dbReference type="PROSITE" id="PS51186">
    <property type="entry name" value="GNAT"/>
    <property type="match status" value="1"/>
</dbReference>
<dbReference type="OrthoDB" id="9799092at2"/>
<feature type="domain" description="N-acetyltransferase" evidence="3">
    <location>
        <begin position="4"/>
        <end position="165"/>
    </location>
</feature>
<reference evidence="4 5" key="1">
    <citation type="submission" date="2019-06" db="EMBL/GenBank/DDBJ databases">
        <title>New taxonomy in bacterial strain CC-CFT640, isolated from vineyard.</title>
        <authorList>
            <person name="Lin S.-Y."/>
            <person name="Tsai C.-F."/>
            <person name="Young C.-C."/>
        </authorList>
    </citation>
    <scope>NUCLEOTIDE SEQUENCE [LARGE SCALE GENOMIC DNA]</scope>
    <source>
        <strain evidence="4 5">CC-CFT640</strain>
    </source>
</reference>
<dbReference type="RefSeq" id="WP_147850014.1">
    <property type="nucleotide sequence ID" value="NZ_VDUZ01000035.1"/>
</dbReference>
<proteinExistence type="predicted"/>
<dbReference type="InterPro" id="IPR050680">
    <property type="entry name" value="YpeA/RimI_acetyltransf"/>
</dbReference>
<evidence type="ECO:0000313" key="5">
    <source>
        <dbReference type="Proteomes" id="UP000321638"/>
    </source>
</evidence>
<keyword evidence="5" id="KW-1185">Reference proteome</keyword>
<dbReference type="GO" id="GO:0016747">
    <property type="term" value="F:acyltransferase activity, transferring groups other than amino-acyl groups"/>
    <property type="evidence" value="ECO:0007669"/>
    <property type="project" value="InterPro"/>
</dbReference>
<comment type="caution">
    <text evidence="4">The sequence shown here is derived from an EMBL/GenBank/DDBJ whole genome shotgun (WGS) entry which is preliminary data.</text>
</comment>
<keyword evidence="2" id="KW-0012">Acyltransferase</keyword>
<dbReference type="Pfam" id="PF00583">
    <property type="entry name" value="Acetyltransf_1"/>
    <property type="match status" value="1"/>
</dbReference>
<gene>
    <name evidence="4" type="ORF">FHP25_26550</name>
</gene>
<dbReference type="CDD" id="cd04301">
    <property type="entry name" value="NAT_SF"/>
    <property type="match status" value="1"/>
</dbReference>
<sequence length="171" mass="18138">MPGITIRRLMAADAADYRAIRLEALQRAPQAFGSTYVAEAARPVAAFAERLTGSVVFGAYAAAGIVGMAGLARSPGPKESHKGFLWGMYVRAEMRGQGVGALLVEAVIAAAAATLDQITLSVVQENAAARALYERFGFTAYGVEPRALKTPDGYVDEVLMVKFLRRPEGSS</sequence>
<dbReference type="PANTHER" id="PTHR43420">
    <property type="entry name" value="ACETYLTRANSFERASE"/>
    <property type="match status" value="1"/>
</dbReference>
<name>A0A5C8PFA4_9HYPH</name>
<evidence type="ECO:0000256" key="1">
    <source>
        <dbReference type="ARBA" id="ARBA00022679"/>
    </source>
</evidence>
<evidence type="ECO:0000313" key="4">
    <source>
        <dbReference type="EMBL" id="TXL72192.1"/>
    </source>
</evidence>
<dbReference type="InterPro" id="IPR016181">
    <property type="entry name" value="Acyl_CoA_acyltransferase"/>
</dbReference>
<protein>
    <submittedName>
        <fullName evidence="4">GNAT family N-acetyltransferase</fullName>
    </submittedName>
</protein>
<dbReference type="PANTHER" id="PTHR43420:SF47">
    <property type="entry name" value="N-ACETYLTRANSFERASE DOMAIN-CONTAINING PROTEIN"/>
    <property type="match status" value="1"/>
</dbReference>
<evidence type="ECO:0000256" key="2">
    <source>
        <dbReference type="ARBA" id="ARBA00023315"/>
    </source>
</evidence>
<dbReference type="SUPFAM" id="SSF55729">
    <property type="entry name" value="Acyl-CoA N-acyltransferases (Nat)"/>
    <property type="match status" value="1"/>
</dbReference>
<dbReference type="InterPro" id="IPR000182">
    <property type="entry name" value="GNAT_dom"/>
</dbReference>
<dbReference type="Gene3D" id="3.40.630.30">
    <property type="match status" value="1"/>
</dbReference>